<evidence type="ECO:0000313" key="5">
    <source>
        <dbReference type="Proteomes" id="UP000178908"/>
    </source>
</evidence>
<dbReference type="AlphaFoldDB" id="A0A1F8F5W3"/>
<gene>
    <name evidence="4" type="ORF">A3C61_02320</name>
</gene>
<dbReference type="InterPro" id="IPR016193">
    <property type="entry name" value="Cytidine_deaminase-like"/>
</dbReference>
<dbReference type="EMBL" id="MGJO01000060">
    <property type="protein sequence ID" value="OGN07950.1"/>
    <property type="molecule type" value="Genomic_DNA"/>
</dbReference>
<evidence type="ECO:0000259" key="3">
    <source>
        <dbReference type="PROSITE" id="PS51747"/>
    </source>
</evidence>
<dbReference type="PROSITE" id="PS00903">
    <property type="entry name" value="CYT_DCMP_DEAMINASES_1"/>
    <property type="match status" value="1"/>
</dbReference>
<dbReference type="PROSITE" id="PS51747">
    <property type="entry name" value="CYT_DCMP_DEAMINASES_2"/>
    <property type="match status" value="1"/>
</dbReference>
<proteinExistence type="predicted"/>
<dbReference type="SUPFAM" id="SSF53927">
    <property type="entry name" value="Cytidine deaminase-like"/>
    <property type="match status" value="1"/>
</dbReference>
<name>A0A1F8F5W3_9BACT</name>
<dbReference type="GO" id="GO:0008270">
    <property type="term" value="F:zinc ion binding"/>
    <property type="evidence" value="ECO:0007669"/>
    <property type="project" value="InterPro"/>
</dbReference>
<evidence type="ECO:0000256" key="1">
    <source>
        <dbReference type="ARBA" id="ARBA00022723"/>
    </source>
</evidence>
<sequence>MDLAIDLIERSSCNVRVAAVITDRTGRIFSWGWNHAGVNGFGECAEALAVRRVNRTRLKGSTIYVAGMRVRNGKFVPSKPCQKCQKLLEAVGIKRVFYLIPTRDWTVPIEYS</sequence>
<evidence type="ECO:0000313" key="4">
    <source>
        <dbReference type="EMBL" id="OGN07950.1"/>
    </source>
</evidence>
<accession>A0A1F8F5W3</accession>
<dbReference type="Proteomes" id="UP000178908">
    <property type="component" value="Unassembled WGS sequence"/>
</dbReference>
<reference evidence="4 5" key="1">
    <citation type="journal article" date="2016" name="Nat. Commun.">
        <title>Thousands of microbial genomes shed light on interconnected biogeochemical processes in an aquifer system.</title>
        <authorList>
            <person name="Anantharaman K."/>
            <person name="Brown C.T."/>
            <person name="Hug L.A."/>
            <person name="Sharon I."/>
            <person name="Castelle C.J."/>
            <person name="Probst A.J."/>
            <person name="Thomas B.C."/>
            <person name="Singh A."/>
            <person name="Wilkins M.J."/>
            <person name="Karaoz U."/>
            <person name="Brodie E.L."/>
            <person name="Williams K.H."/>
            <person name="Hubbard S.S."/>
            <person name="Banfield J.F."/>
        </authorList>
    </citation>
    <scope>NUCLEOTIDE SEQUENCE [LARGE SCALE GENOMIC DNA]</scope>
</reference>
<protein>
    <recommendedName>
        <fullName evidence="3">CMP/dCMP-type deaminase domain-containing protein</fullName>
    </recommendedName>
</protein>
<dbReference type="Gene3D" id="3.40.140.10">
    <property type="entry name" value="Cytidine Deaminase, domain 2"/>
    <property type="match status" value="1"/>
</dbReference>
<keyword evidence="2" id="KW-0862">Zinc</keyword>
<dbReference type="InterPro" id="IPR002125">
    <property type="entry name" value="CMP_dCMP_dom"/>
</dbReference>
<dbReference type="GO" id="GO:0016787">
    <property type="term" value="F:hydrolase activity"/>
    <property type="evidence" value="ECO:0007669"/>
    <property type="project" value="InterPro"/>
</dbReference>
<feature type="domain" description="CMP/dCMP-type deaminase" evidence="3">
    <location>
        <begin position="1"/>
        <end position="112"/>
    </location>
</feature>
<keyword evidence="1" id="KW-0479">Metal-binding</keyword>
<comment type="caution">
    <text evidence="4">The sequence shown here is derived from an EMBL/GenBank/DDBJ whole genome shotgun (WGS) entry which is preliminary data.</text>
</comment>
<dbReference type="InterPro" id="IPR016192">
    <property type="entry name" value="APOBEC/CMP_deaminase_Zn-bd"/>
</dbReference>
<organism evidence="4 5">
    <name type="scientific">Candidatus Yanofskybacteria bacterium RIFCSPHIGHO2_02_FULL_39_10</name>
    <dbReference type="NCBI Taxonomy" id="1802674"/>
    <lineage>
        <taxon>Bacteria</taxon>
        <taxon>Candidatus Yanofskyibacteriota</taxon>
    </lineage>
</organism>
<dbReference type="Pfam" id="PF00383">
    <property type="entry name" value="dCMP_cyt_deam_1"/>
    <property type="match status" value="1"/>
</dbReference>
<evidence type="ECO:0000256" key="2">
    <source>
        <dbReference type="ARBA" id="ARBA00022833"/>
    </source>
</evidence>